<accession>A0A9D2A5N2</accession>
<dbReference type="PROSITE" id="PS51379">
    <property type="entry name" value="4FE4S_FER_2"/>
    <property type="match status" value="6"/>
</dbReference>
<dbReference type="SUPFAM" id="SSF54862">
    <property type="entry name" value="4Fe-4S ferredoxins"/>
    <property type="match status" value="2"/>
</dbReference>
<name>A0A9D2A5N2_9BACE</name>
<organism evidence="9 10">
    <name type="scientific">Candidatus Bacteroides merdipullorum</name>
    <dbReference type="NCBI Taxonomy" id="2838474"/>
    <lineage>
        <taxon>Bacteria</taxon>
        <taxon>Pseudomonadati</taxon>
        <taxon>Bacteroidota</taxon>
        <taxon>Bacteroidia</taxon>
        <taxon>Bacteroidales</taxon>
        <taxon>Bacteroidaceae</taxon>
        <taxon>Bacteroides</taxon>
    </lineage>
</organism>
<dbReference type="PANTHER" id="PTHR30176:SF3">
    <property type="entry name" value="FERREDOXIN-TYPE PROTEIN NAPH"/>
    <property type="match status" value="1"/>
</dbReference>
<feature type="domain" description="4Fe-4S ferredoxin-type" evidence="8">
    <location>
        <begin position="217"/>
        <end position="246"/>
    </location>
</feature>
<evidence type="ECO:0000256" key="2">
    <source>
        <dbReference type="ARBA" id="ARBA00022485"/>
    </source>
</evidence>
<dbReference type="GO" id="GO:0046872">
    <property type="term" value="F:metal ion binding"/>
    <property type="evidence" value="ECO:0007669"/>
    <property type="project" value="UniProtKB-KW"/>
</dbReference>
<dbReference type="Pfam" id="PF12838">
    <property type="entry name" value="Fer4_7"/>
    <property type="match status" value="2"/>
</dbReference>
<protein>
    <submittedName>
        <fullName evidence="9">4Fe-4S dicluster domain-containing protein</fullName>
    </submittedName>
</protein>
<dbReference type="FunFam" id="3.30.70.20:FF:000046">
    <property type="entry name" value="Periplasmic [Fe] hydrogenase large subunit"/>
    <property type="match status" value="1"/>
</dbReference>
<feature type="domain" description="4Fe-4S ferredoxin-type" evidence="8">
    <location>
        <begin position="374"/>
        <end position="406"/>
    </location>
</feature>
<dbReference type="Pfam" id="PF12801">
    <property type="entry name" value="Fer4_5"/>
    <property type="match status" value="2"/>
</dbReference>
<dbReference type="Pfam" id="PF00037">
    <property type="entry name" value="Fer4"/>
    <property type="match status" value="1"/>
</dbReference>
<dbReference type="EMBL" id="DXCK01000131">
    <property type="protein sequence ID" value="HIZ02577.1"/>
    <property type="molecule type" value="Genomic_DNA"/>
</dbReference>
<reference evidence="9" key="2">
    <citation type="submission" date="2021-04" db="EMBL/GenBank/DDBJ databases">
        <authorList>
            <person name="Gilroy R."/>
        </authorList>
    </citation>
    <scope>NUCLEOTIDE SEQUENCE</scope>
    <source>
        <strain evidence="9">ChiHjej12B11-24981</strain>
    </source>
</reference>
<keyword evidence="6" id="KW-0411">Iron-sulfur</keyword>
<keyword evidence="3" id="KW-0479">Metal-binding</keyword>
<gene>
    <name evidence="9" type="ORF">H9819_10090</name>
</gene>
<evidence type="ECO:0000259" key="8">
    <source>
        <dbReference type="PROSITE" id="PS51379"/>
    </source>
</evidence>
<keyword evidence="2" id="KW-0004">4Fe-4S</keyword>
<comment type="caution">
    <text evidence="9">The sequence shown here is derived from an EMBL/GenBank/DDBJ whole genome shotgun (WGS) entry which is preliminary data.</text>
</comment>
<evidence type="ECO:0000256" key="4">
    <source>
        <dbReference type="ARBA" id="ARBA00022982"/>
    </source>
</evidence>
<dbReference type="GO" id="GO:0051539">
    <property type="term" value="F:4 iron, 4 sulfur cluster binding"/>
    <property type="evidence" value="ECO:0007669"/>
    <property type="project" value="UniProtKB-KW"/>
</dbReference>
<dbReference type="GO" id="GO:0005886">
    <property type="term" value="C:plasma membrane"/>
    <property type="evidence" value="ECO:0007669"/>
    <property type="project" value="TreeGrafter"/>
</dbReference>
<keyword evidence="7" id="KW-0472">Membrane</keyword>
<sequence length="497" mass="55145">MLRKIRLTLAVLFFALVTLLFLDFTGSIHLWFGWLAKIQFLPALLALNVGIVLLLVVLTLLLGRVYCSVICPLGVLQDVISWFSGRRKKKRYRFSYSPALSWLRYGVLGVFIIALLAGIGSITALLAPYSSYGRIAANLFAPIYRWGNNLLAYVAERIDSYTFYETDVWLKTLPTFCIAVVTLLILIVLAWRNGRTYCNTICPVGTVLGFLSRFSLFRITIDTDKCNACGLCSRRCKAACIDGKNHRVDYSRCVACMDCIDTCKHGAIHYRFAYSHRAEKPQQPQEKKENPRRSFLTATALLATTSLLKAQEKKVDGGLAVIEKKKIPNRQTPILPPGAQDTRHFAHHCTGCQLCVSACPNGVLRPSTDLLKLMQPEMSYERGYCRPECMRCAEVCPTGAIRLTDLAEKVSTQVGHAVWIKANCVPLTDGVECGNCARHCPSGAIQMIPSDPEDANSPKIPAINVERCIGCGACENLCPARPFSAIYVEGHESQHII</sequence>
<dbReference type="Proteomes" id="UP000824023">
    <property type="component" value="Unassembled WGS sequence"/>
</dbReference>
<dbReference type="CDD" id="cd16373">
    <property type="entry name" value="DMSOR_beta_like"/>
    <property type="match status" value="1"/>
</dbReference>
<feature type="domain" description="4Fe-4S ferredoxin-type" evidence="8">
    <location>
        <begin position="431"/>
        <end position="450"/>
    </location>
</feature>
<evidence type="ECO:0000256" key="3">
    <source>
        <dbReference type="ARBA" id="ARBA00022723"/>
    </source>
</evidence>
<dbReference type="PROSITE" id="PS00198">
    <property type="entry name" value="4FE4S_FER_1"/>
    <property type="match status" value="2"/>
</dbReference>
<dbReference type="AlphaFoldDB" id="A0A9D2A5N2"/>
<evidence type="ECO:0000256" key="7">
    <source>
        <dbReference type="SAM" id="Phobius"/>
    </source>
</evidence>
<proteinExistence type="predicted"/>
<keyword evidence="7" id="KW-0812">Transmembrane</keyword>
<dbReference type="PANTHER" id="PTHR30176">
    <property type="entry name" value="FERREDOXIN-TYPE PROTEIN NAPH"/>
    <property type="match status" value="1"/>
</dbReference>
<keyword evidence="4" id="KW-0249">Electron transport</keyword>
<feature type="domain" description="4Fe-4S ferredoxin-type" evidence="8">
    <location>
        <begin position="459"/>
        <end position="491"/>
    </location>
</feature>
<dbReference type="InterPro" id="IPR051684">
    <property type="entry name" value="Electron_Trans/Redox"/>
</dbReference>
<evidence type="ECO:0000256" key="6">
    <source>
        <dbReference type="ARBA" id="ARBA00023014"/>
    </source>
</evidence>
<evidence type="ECO:0000313" key="10">
    <source>
        <dbReference type="Proteomes" id="UP000824023"/>
    </source>
</evidence>
<dbReference type="InterPro" id="IPR017900">
    <property type="entry name" value="4Fe4S_Fe_S_CS"/>
</dbReference>
<evidence type="ECO:0000256" key="1">
    <source>
        <dbReference type="ARBA" id="ARBA00022448"/>
    </source>
</evidence>
<keyword evidence="5" id="KW-0408">Iron</keyword>
<keyword evidence="1" id="KW-0813">Transport</keyword>
<dbReference type="InterPro" id="IPR017896">
    <property type="entry name" value="4Fe4S_Fe-S-bd"/>
</dbReference>
<feature type="domain" description="4Fe-4S ferredoxin-type" evidence="8">
    <location>
        <begin position="340"/>
        <end position="369"/>
    </location>
</feature>
<feature type="transmembrane region" description="Helical" evidence="7">
    <location>
        <begin position="173"/>
        <end position="191"/>
    </location>
</feature>
<feature type="domain" description="4Fe-4S ferredoxin-type" evidence="8">
    <location>
        <begin position="247"/>
        <end position="273"/>
    </location>
</feature>
<keyword evidence="7" id="KW-1133">Transmembrane helix</keyword>
<dbReference type="Gene3D" id="3.30.70.20">
    <property type="match status" value="3"/>
</dbReference>
<evidence type="ECO:0000256" key="5">
    <source>
        <dbReference type="ARBA" id="ARBA00023004"/>
    </source>
</evidence>
<evidence type="ECO:0000313" key="9">
    <source>
        <dbReference type="EMBL" id="HIZ02577.1"/>
    </source>
</evidence>
<feature type="transmembrane region" description="Helical" evidence="7">
    <location>
        <begin position="51"/>
        <end position="84"/>
    </location>
</feature>
<reference evidence="9" key="1">
    <citation type="journal article" date="2021" name="PeerJ">
        <title>Extensive microbial diversity within the chicken gut microbiome revealed by metagenomics and culture.</title>
        <authorList>
            <person name="Gilroy R."/>
            <person name="Ravi A."/>
            <person name="Getino M."/>
            <person name="Pursley I."/>
            <person name="Horton D.L."/>
            <person name="Alikhan N.F."/>
            <person name="Baker D."/>
            <person name="Gharbi K."/>
            <person name="Hall N."/>
            <person name="Watson M."/>
            <person name="Adriaenssens E.M."/>
            <person name="Foster-Nyarko E."/>
            <person name="Jarju S."/>
            <person name="Secka A."/>
            <person name="Antonio M."/>
            <person name="Oren A."/>
            <person name="Chaudhuri R.R."/>
            <person name="La Ragione R."/>
            <person name="Hildebrand F."/>
            <person name="Pallen M.J."/>
        </authorList>
    </citation>
    <scope>NUCLEOTIDE SEQUENCE</scope>
    <source>
        <strain evidence="9">ChiHjej12B11-24981</strain>
    </source>
</reference>
<feature type="transmembrane region" description="Helical" evidence="7">
    <location>
        <begin position="105"/>
        <end position="129"/>
    </location>
</feature>